<dbReference type="GO" id="GO:0006081">
    <property type="term" value="P:aldehyde metabolic process"/>
    <property type="evidence" value="ECO:0007669"/>
    <property type="project" value="InterPro"/>
</dbReference>
<comment type="similarity">
    <text evidence="1 5">Belongs to the aldehyde dehydrogenase family.</text>
</comment>
<dbReference type="InterPro" id="IPR015590">
    <property type="entry name" value="Aldehyde_DH_dom"/>
</dbReference>
<dbReference type="Pfam" id="PF00171">
    <property type="entry name" value="Aldedh"/>
    <property type="match status" value="1"/>
</dbReference>
<evidence type="ECO:0000256" key="4">
    <source>
        <dbReference type="ARBA" id="ARBA00049194"/>
    </source>
</evidence>
<sequence length="498" mass="55139">MAVLKESVEELREAFQSGRTRSEHWRRSQLKALLALVQREEDAMFAALYRDLGKHKIEAYRDEVGVLVKSINFALDGLRDWMAPKRATIPLIAFPTTGQVIPEPLGVVLLFSSWNFPIDGLLAITSDSGIPANTGLALEPVIGAITAGNAVALKPSEYAPASAQFLADTIPKYLDNNAVKVFPGGVQVGERLLEHRWDKIFFTVGGRRAGSPRVGRIIMTAAAKHLTPVVLELGGKCPVIVDTLTSVSDQEVTAKRVVAGKWGPCCGQACIGIDYLLVEEKFASIMVDLLRKTIKSFYKDPSNISKIVHRQHFMRLKKLLAEPSVASSIVHGGSYDDDKLSFEPTILLDPPLDAEVMTEEIFGPILPIITLKKIEDSVAFVRERPKPLAIYVFTNDEAFKRQVIEGTSSGSVTFNDAIIQFACDALPFGGVGQSGFGRYHGKYSFDTFSHEKAIMKRSLLLEFTFRYPPWNETKLKFMRAVYNFDYLSLALLLLGLKK</sequence>
<reference evidence="8" key="1">
    <citation type="submission" date="2017-07" db="EMBL/GenBank/DDBJ databases">
        <title>Taro Niue Genome Assembly and Annotation.</title>
        <authorList>
            <person name="Atibalentja N."/>
            <person name="Keating K."/>
            <person name="Fields C.J."/>
        </authorList>
    </citation>
    <scope>NUCLEOTIDE SEQUENCE</scope>
    <source>
        <strain evidence="8">Niue_2</strain>
        <tissue evidence="8">Leaf</tissue>
    </source>
</reference>
<name>A0A843VA76_COLES</name>
<dbReference type="PANTHER" id="PTHR43570:SF17">
    <property type="entry name" value="ALDEHYDE DEHYDROGENASE FAMILY 3 MEMBER F1"/>
    <property type="match status" value="1"/>
</dbReference>
<comment type="catalytic activity">
    <reaction evidence="4">
        <text>an aldehyde + NAD(+) + H2O = a carboxylate + NADH + 2 H(+)</text>
        <dbReference type="Rhea" id="RHEA:16185"/>
        <dbReference type="ChEBI" id="CHEBI:15377"/>
        <dbReference type="ChEBI" id="CHEBI:15378"/>
        <dbReference type="ChEBI" id="CHEBI:17478"/>
        <dbReference type="ChEBI" id="CHEBI:29067"/>
        <dbReference type="ChEBI" id="CHEBI:57540"/>
        <dbReference type="ChEBI" id="CHEBI:57945"/>
        <dbReference type="EC" id="1.2.1.3"/>
    </reaction>
</comment>
<protein>
    <recommendedName>
        <fullName evidence="5">Aldehyde dehydrogenase</fullName>
    </recommendedName>
</protein>
<dbReference type="InterPro" id="IPR012394">
    <property type="entry name" value="Aldehyde_DH_NAD(P)"/>
</dbReference>
<dbReference type="InterPro" id="IPR016162">
    <property type="entry name" value="Ald_DH_N"/>
</dbReference>
<comment type="caution">
    <text evidence="8">The sequence shown here is derived from an EMBL/GenBank/DDBJ whole genome shotgun (WGS) entry which is preliminary data.</text>
</comment>
<proteinExistence type="inferred from homology"/>
<keyword evidence="3" id="KW-0520">NAD</keyword>
<dbReference type="AlphaFoldDB" id="A0A843VA76"/>
<accession>A0A843VA76</accession>
<dbReference type="FunFam" id="3.40.605.10:FF:000004">
    <property type="entry name" value="Aldehyde dehydrogenase"/>
    <property type="match status" value="1"/>
</dbReference>
<feature type="active site" evidence="6">
    <location>
        <position position="232"/>
    </location>
</feature>
<dbReference type="PANTHER" id="PTHR43570">
    <property type="entry name" value="ALDEHYDE DEHYDROGENASE"/>
    <property type="match status" value="1"/>
</dbReference>
<evidence type="ECO:0000256" key="2">
    <source>
        <dbReference type="ARBA" id="ARBA00023002"/>
    </source>
</evidence>
<keyword evidence="2 5" id="KW-0560">Oxidoreductase</keyword>
<gene>
    <name evidence="8" type="ORF">Taro_023216</name>
</gene>
<evidence type="ECO:0000313" key="9">
    <source>
        <dbReference type="Proteomes" id="UP000652761"/>
    </source>
</evidence>
<dbReference type="EMBL" id="NMUH01001259">
    <property type="protein sequence ID" value="MQL90620.1"/>
    <property type="molecule type" value="Genomic_DNA"/>
</dbReference>
<dbReference type="Gene3D" id="3.40.309.10">
    <property type="entry name" value="Aldehyde Dehydrogenase, Chain A, domain 2"/>
    <property type="match status" value="1"/>
</dbReference>
<evidence type="ECO:0000256" key="5">
    <source>
        <dbReference type="PIRNR" id="PIRNR036492"/>
    </source>
</evidence>
<evidence type="ECO:0000256" key="6">
    <source>
        <dbReference type="PIRSR" id="PIRSR036492-1"/>
    </source>
</evidence>
<dbReference type="GO" id="GO:0004029">
    <property type="term" value="F:aldehyde dehydrogenase (NAD+) activity"/>
    <property type="evidence" value="ECO:0007669"/>
    <property type="project" value="UniProtKB-EC"/>
</dbReference>
<dbReference type="GO" id="GO:0009737">
    <property type="term" value="P:response to abscisic acid"/>
    <property type="evidence" value="ECO:0007669"/>
    <property type="project" value="UniProtKB-ARBA"/>
</dbReference>
<evidence type="ECO:0000313" key="8">
    <source>
        <dbReference type="EMBL" id="MQL90620.1"/>
    </source>
</evidence>
<evidence type="ECO:0000256" key="1">
    <source>
        <dbReference type="ARBA" id="ARBA00009986"/>
    </source>
</evidence>
<dbReference type="InterPro" id="IPR016163">
    <property type="entry name" value="Ald_DH_C"/>
</dbReference>
<keyword evidence="9" id="KW-1185">Reference proteome</keyword>
<dbReference type="Gene3D" id="3.40.605.10">
    <property type="entry name" value="Aldehyde Dehydrogenase, Chain A, domain 1"/>
    <property type="match status" value="1"/>
</dbReference>
<dbReference type="InterPro" id="IPR016161">
    <property type="entry name" value="Ald_DH/histidinol_DH"/>
</dbReference>
<feature type="domain" description="Aldehyde dehydrogenase" evidence="7">
    <location>
        <begin position="6"/>
        <end position="453"/>
    </location>
</feature>
<feature type="active site" evidence="6">
    <location>
        <position position="270"/>
    </location>
</feature>
<dbReference type="OrthoDB" id="440325at2759"/>
<dbReference type="SUPFAM" id="SSF53720">
    <property type="entry name" value="ALDH-like"/>
    <property type="match status" value="1"/>
</dbReference>
<evidence type="ECO:0000256" key="3">
    <source>
        <dbReference type="ARBA" id="ARBA00023027"/>
    </source>
</evidence>
<organism evidence="8 9">
    <name type="scientific">Colocasia esculenta</name>
    <name type="common">Wild taro</name>
    <name type="synonym">Arum esculentum</name>
    <dbReference type="NCBI Taxonomy" id="4460"/>
    <lineage>
        <taxon>Eukaryota</taxon>
        <taxon>Viridiplantae</taxon>
        <taxon>Streptophyta</taxon>
        <taxon>Embryophyta</taxon>
        <taxon>Tracheophyta</taxon>
        <taxon>Spermatophyta</taxon>
        <taxon>Magnoliopsida</taxon>
        <taxon>Liliopsida</taxon>
        <taxon>Araceae</taxon>
        <taxon>Aroideae</taxon>
        <taxon>Colocasieae</taxon>
        <taxon>Colocasia</taxon>
    </lineage>
</organism>
<dbReference type="GO" id="GO:0005737">
    <property type="term" value="C:cytoplasm"/>
    <property type="evidence" value="ECO:0007669"/>
    <property type="project" value="TreeGrafter"/>
</dbReference>
<dbReference type="FunFam" id="3.40.309.10:FF:000003">
    <property type="entry name" value="Aldehyde dehydrogenase"/>
    <property type="match status" value="1"/>
</dbReference>
<evidence type="ECO:0000259" key="7">
    <source>
        <dbReference type="Pfam" id="PF00171"/>
    </source>
</evidence>
<dbReference type="PIRSF" id="PIRSF036492">
    <property type="entry name" value="ALDH"/>
    <property type="match status" value="1"/>
</dbReference>
<dbReference type="Proteomes" id="UP000652761">
    <property type="component" value="Unassembled WGS sequence"/>
</dbReference>